<dbReference type="AlphaFoldDB" id="A0A811NYD8"/>
<keyword evidence="3" id="KW-1185">Reference proteome</keyword>
<dbReference type="Pfam" id="PF21010">
    <property type="entry name" value="HA2_C"/>
    <property type="match status" value="1"/>
</dbReference>
<evidence type="ECO:0000256" key="1">
    <source>
        <dbReference type="SAM" id="MobiDB-lite"/>
    </source>
</evidence>
<feature type="region of interest" description="Disordered" evidence="1">
    <location>
        <begin position="20"/>
        <end position="43"/>
    </location>
</feature>
<feature type="compositionally biased region" description="Basic and acidic residues" evidence="1">
    <location>
        <begin position="21"/>
        <end position="43"/>
    </location>
</feature>
<gene>
    <name evidence="2" type="ORF">NCGR_LOCUS19770</name>
</gene>
<dbReference type="Gene3D" id="1.20.120.1080">
    <property type="match status" value="1"/>
</dbReference>
<proteinExistence type="predicted"/>
<name>A0A811NYD8_9POAL</name>
<dbReference type="OrthoDB" id="5600252at2759"/>
<accession>A0A811NYD8</accession>
<dbReference type="EMBL" id="CAJGYO010000005">
    <property type="protein sequence ID" value="CAD6229152.1"/>
    <property type="molecule type" value="Genomic_DNA"/>
</dbReference>
<evidence type="ECO:0000313" key="2">
    <source>
        <dbReference type="EMBL" id="CAD6229152.1"/>
    </source>
</evidence>
<organism evidence="2 3">
    <name type="scientific">Miscanthus lutarioriparius</name>
    <dbReference type="NCBI Taxonomy" id="422564"/>
    <lineage>
        <taxon>Eukaryota</taxon>
        <taxon>Viridiplantae</taxon>
        <taxon>Streptophyta</taxon>
        <taxon>Embryophyta</taxon>
        <taxon>Tracheophyta</taxon>
        <taxon>Spermatophyta</taxon>
        <taxon>Magnoliopsida</taxon>
        <taxon>Liliopsida</taxon>
        <taxon>Poales</taxon>
        <taxon>Poaceae</taxon>
        <taxon>PACMAD clade</taxon>
        <taxon>Panicoideae</taxon>
        <taxon>Andropogonodae</taxon>
        <taxon>Andropogoneae</taxon>
        <taxon>Saccharinae</taxon>
        <taxon>Miscanthus</taxon>
    </lineage>
</organism>
<evidence type="ECO:0000313" key="3">
    <source>
        <dbReference type="Proteomes" id="UP000604825"/>
    </source>
</evidence>
<sequence>MGRLCRAARCLKLQHLSIHTQEQEKRRKQEKRPDTEEGPSHFGFSEDARHVLQELFAHYPPDDAELNGDAFRNSNNKGANFRRKDSAFCKPTMRKPDIAKKVEMFTAKMNGSPQLMKIQTFYFILQGCHIFNFGKSPGFVFVPNFVTFQCNILKRIICGGKVNHVKSYALNHVEYQLFQLLSESPLKEDSLLVTQLDISVHFSIESREDSELKPREDSELLNNLAAKNPEHIQPVLIERLHGKICADTSEGAILVFLPGWEDIIRLRESLPGFRKRVQSNVKGVLVIVSQGLVIIFTQELGEKMGSRPLHLSATKMLLFAVVMNFLDPALTLACVAGYRDPFLVPIEPDKRKGVATAKVELASVYGGFSDQLAVVVAFDCWRRGPRI</sequence>
<comment type="caution">
    <text evidence="2">The sequence shown here is derived from an EMBL/GenBank/DDBJ whole genome shotgun (WGS) entry which is preliminary data.</text>
</comment>
<dbReference type="Proteomes" id="UP000604825">
    <property type="component" value="Unassembled WGS sequence"/>
</dbReference>
<protein>
    <submittedName>
        <fullName evidence="2">Uncharacterized protein</fullName>
    </submittedName>
</protein>
<reference evidence="2" key="1">
    <citation type="submission" date="2020-10" db="EMBL/GenBank/DDBJ databases">
        <authorList>
            <person name="Han B."/>
            <person name="Lu T."/>
            <person name="Zhao Q."/>
            <person name="Huang X."/>
            <person name="Zhao Y."/>
        </authorList>
    </citation>
    <scope>NUCLEOTIDE SEQUENCE</scope>
</reference>